<sequence>MAGGQFWSIASFILHQTRAARRTYADHAMLHQQQVILRNDSSPTSVAQTLLKLALAWRKARVRPFRSILAPLASALLISGGFFVAGLFSSEVTSAASKDMLLRSSLCGLWTYGQVAPGAEFYGAEKTLNESLAAAEYVKNCYGGSPTPFKCNLYVTQQISWKVNQSALCPFASGTCVYGNNAALELDTGPLDSNDVFGLNAPQSHRITYRKVTTCAPILLTPSRGEWENTTLHLPWVNQVVEVPVARYYYGKQDSTSWTYEYYPTERINGLGYLLYSWLDGTGWEAAAPFSRADGNVTLFFLAQNVVDYKSKVDDPWFGAHQELNLSFGGVYSTVYQEDFPVTILGCLDQHQFCNPRYPGFNGESTGCTALTSATKVYDDLAGLKLNDYQSTTIWNLNESLVYANTWNAVNGRGASALQASNKMAGLLGTGLPPTQWMTEVSGVANFVGYALGPGPLAPGLMLVAPNTSVGHDICRSQKVSARDGYQNFSVLGISIIIGVGTLIIIIGLTIDTIVGWMQTKFKRGEYRLLSWELDDKLQLQRMAYEGAGWGPWKDHSGFPIKEGVAEVGRYEREKAHASISLRTGSNGELGHEVTIDSSN</sequence>
<reference evidence="2 3" key="1">
    <citation type="submission" date="2015-01" db="EMBL/GenBank/DDBJ databases">
        <title>The Genome Sequence of Cladophialophora immunda CBS83496.</title>
        <authorList>
            <consortium name="The Broad Institute Genomics Platform"/>
            <person name="Cuomo C."/>
            <person name="de Hoog S."/>
            <person name="Gorbushina A."/>
            <person name="Stielow B."/>
            <person name="Teixiera M."/>
            <person name="Abouelleil A."/>
            <person name="Chapman S.B."/>
            <person name="Priest M."/>
            <person name="Young S.K."/>
            <person name="Wortman J."/>
            <person name="Nusbaum C."/>
            <person name="Birren B."/>
        </authorList>
    </citation>
    <scope>NUCLEOTIDE SEQUENCE [LARGE SCALE GENOMIC DNA]</scope>
    <source>
        <strain evidence="2 3">CBS 83496</strain>
    </source>
</reference>
<dbReference type="HOGENOM" id="CLU_014247_0_0_1"/>
<dbReference type="EMBL" id="KN847044">
    <property type="protein sequence ID" value="KIW25939.1"/>
    <property type="molecule type" value="Genomic_DNA"/>
</dbReference>
<proteinExistence type="predicted"/>
<organism evidence="2 3">
    <name type="scientific">Cladophialophora immunda</name>
    <dbReference type="NCBI Taxonomy" id="569365"/>
    <lineage>
        <taxon>Eukaryota</taxon>
        <taxon>Fungi</taxon>
        <taxon>Dikarya</taxon>
        <taxon>Ascomycota</taxon>
        <taxon>Pezizomycotina</taxon>
        <taxon>Eurotiomycetes</taxon>
        <taxon>Chaetothyriomycetidae</taxon>
        <taxon>Chaetothyriales</taxon>
        <taxon>Herpotrichiellaceae</taxon>
        <taxon>Cladophialophora</taxon>
    </lineage>
</organism>
<dbReference type="Proteomes" id="UP000054466">
    <property type="component" value="Unassembled WGS sequence"/>
</dbReference>
<keyword evidence="1" id="KW-0812">Transmembrane</keyword>
<dbReference type="GeneID" id="27348267"/>
<feature type="transmembrane region" description="Helical" evidence="1">
    <location>
        <begin position="489"/>
        <end position="518"/>
    </location>
</feature>
<dbReference type="AlphaFoldDB" id="A0A0D2CQS6"/>
<evidence type="ECO:0000313" key="2">
    <source>
        <dbReference type="EMBL" id="KIW25939.1"/>
    </source>
</evidence>
<name>A0A0D2CQS6_9EURO</name>
<evidence type="ECO:0000313" key="3">
    <source>
        <dbReference type="Proteomes" id="UP000054466"/>
    </source>
</evidence>
<dbReference type="VEuPathDB" id="FungiDB:PV07_09073"/>
<evidence type="ECO:0000256" key="1">
    <source>
        <dbReference type="SAM" id="Phobius"/>
    </source>
</evidence>
<dbReference type="OrthoDB" id="3540210at2759"/>
<feature type="transmembrane region" description="Helical" evidence="1">
    <location>
        <begin position="68"/>
        <end position="88"/>
    </location>
</feature>
<protein>
    <submittedName>
        <fullName evidence="2">Uncharacterized protein</fullName>
    </submittedName>
</protein>
<gene>
    <name evidence="2" type="ORF">PV07_09073</name>
</gene>
<accession>A0A0D2CQS6</accession>
<keyword evidence="3" id="KW-1185">Reference proteome</keyword>
<dbReference type="RefSeq" id="XP_016246155.1">
    <property type="nucleotide sequence ID" value="XM_016396299.1"/>
</dbReference>
<keyword evidence="1" id="KW-0472">Membrane</keyword>
<keyword evidence="1" id="KW-1133">Transmembrane helix</keyword>